<dbReference type="STRING" id="1302689.RG47T_2180"/>
<feature type="transmembrane region" description="Helical" evidence="1">
    <location>
        <begin position="117"/>
        <end position="138"/>
    </location>
</feature>
<sequence length="433" mass="49437">MKDNPHQAVIIVHGMGEQRPMDTLRGFVEGVKWQMEQNDPSEKNAKVRSKPDSIGDIYETVRLSLESNFSAKRPITDFYEFYWAHNMRGTKFSQMGTWLRQVIFRQVNKVPKQLQRVWWTVWGLFIIATIISLAISYWLKIPGWFKPIIAILGGTLFSALWTSITAFVKTSFLNSLGDVARYMTPEPDNISERKNIRQQGITFLRKLHTIATHDKPDRIIVVAHSLGSVVAYDLLRLLWTEYNTVYTIPPPNNAQPALDSLNTMAQQPGALPGNFAEAQNQLWQESRSLGNPWLVSDFITLGAALNAIDYFMVNKVPIEQLIEQREIPVCPPEIDTNDHNIYYRQFFDAEEGKNRKGVNVLNHGALFGMIRWTNIFYASDFVGGPMQRVFGKGVKDISVKRKSLWCYPGGHTEYWTGGKPNQALEEIVNALKL</sequence>
<keyword evidence="1" id="KW-0812">Transmembrane</keyword>
<name>A0A1Q5ZY81_9SPHI</name>
<accession>A0A1Q5ZY81</accession>
<evidence type="ECO:0000313" key="2">
    <source>
        <dbReference type="EMBL" id="OKS86723.1"/>
    </source>
</evidence>
<dbReference type="Gene3D" id="3.40.50.1820">
    <property type="entry name" value="alpha/beta hydrolase"/>
    <property type="match status" value="1"/>
</dbReference>
<feature type="transmembrane region" description="Helical" evidence="1">
    <location>
        <begin position="144"/>
        <end position="168"/>
    </location>
</feature>
<comment type="caution">
    <text evidence="2">The sequence shown here is derived from an EMBL/GenBank/DDBJ whole genome shotgun (WGS) entry which is preliminary data.</text>
</comment>
<dbReference type="EMBL" id="MPPL01000001">
    <property type="protein sequence ID" value="OKS86723.1"/>
    <property type="molecule type" value="Genomic_DNA"/>
</dbReference>
<reference evidence="2 3" key="1">
    <citation type="submission" date="2016-11" db="EMBL/GenBank/DDBJ databases">
        <title>Whole Genome Sequencing of Mucilaginibacter polytrichastri RG4-7(T) isolated from the moss sample.</title>
        <authorList>
            <person name="Li Y."/>
        </authorList>
    </citation>
    <scope>NUCLEOTIDE SEQUENCE [LARGE SCALE GENOMIC DNA]</scope>
    <source>
        <strain evidence="2 3">RG4-7</strain>
    </source>
</reference>
<evidence type="ECO:0000313" key="3">
    <source>
        <dbReference type="Proteomes" id="UP000186720"/>
    </source>
</evidence>
<dbReference type="AlphaFoldDB" id="A0A1Q5ZY81"/>
<evidence type="ECO:0000256" key="1">
    <source>
        <dbReference type="SAM" id="Phobius"/>
    </source>
</evidence>
<dbReference type="Proteomes" id="UP000186720">
    <property type="component" value="Unassembled WGS sequence"/>
</dbReference>
<evidence type="ECO:0008006" key="4">
    <source>
        <dbReference type="Google" id="ProtNLM"/>
    </source>
</evidence>
<proteinExistence type="predicted"/>
<protein>
    <recommendedName>
        <fullName evidence="4">Alpha/beta hydrolase</fullName>
    </recommendedName>
</protein>
<dbReference type="InterPro" id="IPR029058">
    <property type="entry name" value="AB_hydrolase_fold"/>
</dbReference>
<keyword evidence="1" id="KW-1133">Transmembrane helix</keyword>
<dbReference type="OrthoDB" id="4058760at2"/>
<organism evidence="2 3">
    <name type="scientific">Mucilaginibacter polytrichastri</name>
    <dbReference type="NCBI Taxonomy" id="1302689"/>
    <lineage>
        <taxon>Bacteria</taxon>
        <taxon>Pseudomonadati</taxon>
        <taxon>Bacteroidota</taxon>
        <taxon>Sphingobacteriia</taxon>
        <taxon>Sphingobacteriales</taxon>
        <taxon>Sphingobacteriaceae</taxon>
        <taxon>Mucilaginibacter</taxon>
    </lineage>
</organism>
<dbReference type="SUPFAM" id="SSF53474">
    <property type="entry name" value="alpha/beta-Hydrolases"/>
    <property type="match status" value="1"/>
</dbReference>
<gene>
    <name evidence="2" type="ORF">RG47T_2180</name>
</gene>
<dbReference type="RefSeq" id="WP_074489400.1">
    <property type="nucleotide sequence ID" value="NZ_FPAM01000004.1"/>
</dbReference>
<keyword evidence="3" id="KW-1185">Reference proteome</keyword>
<keyword evidence="1" id="KW-0472">Membrane</keyword>